<name>A0ABQ7GYC0_DUNSA</name>
<accession>A0ABQ7GYC0</accession>
<protein>
    <submittedName>
        <fullName evidence="2">Uncharacterized protein</fullName>
    </submittedName>
</protein>
<feature type="region of interest" description="Disordered" evidence="1">
    <location>
        <begin position="65"/>
        <end position="90"/>
    </location>
</feature>
<dbReference type="PANTHER" id="PTHR24314:SF15">
    <property type="entry name" value="CHLOROPHYLL(IDE) B REDUCTASE NOL, CHLOROPLASTIC"/>
    <property type="match status" value="1"/>
</dbReference>
<dbReference type="InterPro" id="IPR036291">
    <property type="entry name" value="NAD(P)-bd_dom_sf"/>
</dbReference>
<dbReference type="Pfam" id="PF00106">
    <property type="entry name" value="adh_short"/>
    <property type="match status" value="1"/>
</dbReference>
<comment type="caution">
    <text evidence="2">The sequence shown here is derived from an EMBL/GenBank/DDBJ whole genome shotgun (WGS) entry which is preliminary data.</text>
</comment>
<feature type="compositionally biased region" description="Low complexity" evidence="1">
    <location>
        <begin position="1"/>
        <end position="16"/>
    </location>
</feature>
<proteinExistence type="predicted"/>
<evidence type="ECO:0000313" key="3">
    <source>
        <dbReference type="Proteomes" id="UP000815325"/>
    </source>
</evidence>
<dbReference type="EMBL" id="MU069538">
    <property type="protein sequence ID" value="KAF5839601.1"/>
    <property type="molecule type" value="Genomic_DNA"/>
</dbReference>
<dbReference type="InterPro" id="IPR002347">
    <property type="entry name" value="SDR_fam"/>
</dbReference>
<reference evidence="2" key="1">
    <citation type="submission" date="2017-08" db="EMBL/GenBank/DDBJ databases">
        <authorList>
            <person name="Polle J.E."/>
            <person name="Barry K."/>
            <person name="Cushman J."/>
            <person name="Schmutz J."/>
            <person name="Tran D."/>
            <person name="Hathwaick L.T."/>
            <person name="Yim W.C."/>
            <person name="Jenkins J."/>
            <person name="Mckie-Krisberg Z.M."/>
            <person name="Prochnik S."/>
            <person name="Lindquist E."/>
            <person name="Dockter R.B."/>
            <person name="Adam C."/>
            <person name="Molina H."/>
            <person name="Bunkerborg J."/>
            <person name="Jin E."/>
            <person name="Buchheim M."/>
            <person name="Magnuson J."/>
        </authorList>
    </citation>
    <scope>NUCLEOTIDE SEQUENCE</scope>
    <source>
        <strain evidence="2">CCAP 19/18</strain>
    </source>
</reference>
<evidence type="ECO:0000313" key="2">
    <source>
        <dbReference type="EMBL" id="KAF5839601.1"/>
    </source>
</evidence>
<dbReference type="PANTHER" id="PTHR24314">
    <property type="entry name" value="NON-SPECIFIC LIPID TRANSFER PROTEIN-RELATED"/>
    <property type="match status" value="1"/>
</dbReference>
<dbReference type="Proteomes" id="UP000815325">
    <property type="component" value="Unassembled WGS sequence"/>
</dbReference>
<evidence type="ECO:0000256" key="1">
    <source>
        <dbReference type="SAM" id="MobiDB-lite"/>
    </source>
</evidence>
<dbReference type="InterPro" id="IPR052625">
    <property type="entry name" value="Chl_b_Red"/>
</dbReference>
<sequence length="176" mass="18592">MRLSGSSNYNAHSCSSSEHKQCTRLPTRSSTPLRCSLTTGVSCLASRPGLPHPAQAIPAPILLKGNRSPVSSSASSTQAPPAPTRRAAPLQPPYNVLVTGSTKGVGRALAEEFLLQGDKVIITSRSDERVQQTVAELAQQFGADRVKGRACNVGIPSDVVALADWAKSEFGTIDIW</sequence>
<dbReference type="Gene3D" id="3.40.50.720">
    <property type="entry name" value="NAD(P)-binding Rossmann-like Domain"/>
    <property type="match status" value="1"/>
</dbReference>
<feature type="compositionally biased region" description="Low complexity" evidence="1">
    <location>
        <begin position="68"/>
        <end position="89"/>
    </location>
</feature>
<keyword evidence="3" id="KW-1185">Reference proteome</keyword>
<feature type="region of interest" description="Disordered" evidence="1">
    <location>
        <begin position="1"/>
        <end position="30"/>
    </location>
</feature>
<organism evidence="2 3">
    <name type="scientific">Dunaliella salina</name>
    <name type="common">Green alga</name>
    <name type="synonym">Protococcus salinus</name>
    <dbReference type="NCBI Taxonomy" id="3046"/>
    <lineage>
        <taxon>Eukaryota</taxon>
        <taxon>Viridiplantae</taxon>
        <taxon>Chlorophyta</taxon>
        <taxon>core chlorophytes</taxon>
        <taxon>Chlorophyceae</taxon>
        <taxon>CS clade</taxon>
        <taxon>Chlamydomonadales</taxon>
        <taxon>Dunaliellaceae</taxon>
        <taxon>Dunaliella</taxon>
    </lineage>
</organism>
<gene>
    <name evidence="2" type="ORF">DUNSADRAFT_380</name>
</gene>
<dbReference type="SUPFAM" id="SSF51735">
    <property type="entry name" value="NAD(P)-binding Rossmann-fold domains"/>
    <property type="match status" value="1"/>
</dbReference>